<reference evidence="1" key="1">
    <citation type="submission" date="2019-06" db="EMBL/GenBank/DDBJ databases">
        <authorList>
            <person name="Zheng W."/>
        </authorList>
    </citation>
    <scope>NUCLEOTIDE SEQUENCE</scope>
    <source>
        <strain evidence="1">QDHG01</strain>
    </source>
</reference>
<name>A0A8J8NQR3_HALGN</name>
<dbReference type="AlphaFoldDB" id="A0A8J8NQR3"/>
<evidence type="ECO:0000313" key="1">
    <source>
        <dbReference type="EMBL" id="TNV78491.1"/>
    </source>
</evidence>
<proteinExistence type="predicted"/>
<organism evidence="1 2">
    <name type="scientific">Halteria grandinella</name>
    <dbReference type="NCBI Taxonomy" id="5974"/>
    <lineage>
        <taxon>Eukaryota</taxon>
        <taxon>Sar</taxon>
        <taxon>Alveolata</taxon>
        <taxon>Ciliophora</taxon>
        <taxon>Intramacronucleata</taxon>
        <taxon>Spirotrichea</taxon>
        <taxon>Stichotrichia</taxon>
        <taxon>Sporadotrichida</taxon>
        <taxon>Halteriidae</taxon>
        <taxon>Halteria</taxon>
    </lineage>
</organism>
<dbReference type="Proteomes" id="UP000785679">
    <property type="component" value="Unassembled WGS sequence"/>
</dbReference>
<dbReference type="EMBL" id="RRYP01010265">
    <property type="protein sequence ID" value="TNV78491.1"/>
    <property type="molecule type" value="Genomic_DNA"/>
</dbReference>
<evidence type="ECO:0000313" key="2">
    <source>
        <dbReference type="Proteomes" id="UP000785679"/>
    </source>
</evidence>
<accession>A0A8J8NQR3</accession>
<keyword evidence="2" id="KW-1185">Reference proteome</keyword>
<gene>
    <name evidence="1" type="ORF">FGO68_gene5233</name>
</gene>
<protein>
    <submittedName>
        <fullName evidence="1">Uncharacterized protein</fullName>
    </submittedName>
</protein>
<sequence>MVGEPICTLLDRRQQAPQVKPLSPQYAFIQCRVYLTILVYSLNIGIKCSLQQQIGMSGVQSVHLQNKEIGHNTELVFWKVIQNGRIPNTLSNPNEFCLCCQKETLLQWFRMRSDTVDSVLLELK</sequence>
<comment type="caution">
    <text evidence="1">The sequence shown here is derived from an EMBL/GenBank/DDBJ whole genome shotgun (WGS) entry which is preliminary data.</text>
</comment>